<dbReference type="Proteomes" id="UP000191518">
    <property type="component" value="Unassembled WGS sequence"/>
</dbReference>
<comment type="catalytic activity">
    <reaction evidence="2">
        <text>N(6)-D-ribulosyl-L-lysyl-[protein] + ATP = N(6)-(3-O-phospho-D-ribulosyl)-L-lysyl-[protein] + ADP + H(+)</text>
        <dbReference type="Rhea" id="RHEA:48432"/>
        <dbReference type="Rhea" id="RHEA-COMP:12103"/>
        <dbReference type="Rhea" id="RHEA-COMP:12104"/>
        <dbReference type="ChEBI" id="CHEBI:15378"/>
        <dbReference type="ChEBI" id="CHEBI:30616"/>
        <dbReference type="ChEBI" id="CHEBI:90418"/>
        <dbReference type="ChEBI" id="CHEBI:90420"/>
        <dbReference type="ChEBI" id="CHEBI:456216"/>
        <dbReference type="EC" id="2.7.1.172"/>
    </reaction>
    <physiologicalReaction direction="left-to-right" evidence="2">
        <dbReference type="Rhea" id="RHEA:48433"/>
    </physiologicalReaction>
</comment>
<organism evidence="3 4">
    <name type="scientific">Penicillium vulpinum</name>
    <dbReference type="NCBI Taxonomy" id="29845"/>
    <lineage>
        <taxon>Eukaryota</taxon>
        <taxon>Fungi</taxon>
        <taxon>Dikarya</taxon>
        <taxon>Ascomycota</taxon>
        <taxon>Pezizomycotina</taxon>
        <taxon>Eurotiomycetes</taxon>
        <taxon>Eurotiomycetidae</taxon>
        <taxon>Eurotiales</taxon>
        <taxon>Aspergillaceae</taxon>
        <taxon>Penicillium</taxon>
    </lineage>
</organism>
<keyword evidence="4" id="KW-1185">Reference proteome</keyword>
<comment type="caution">
    <text evidence="3">The sequence shown here is derived from an EMBL/GenBank/DDBJ whole genome shotgun (WGS) entry which is preliminary data.</text>
</comment>
<dbReference type="EMBL" id="MDYP01000027">
    <property type="protein sequence ID" value="OQE05100.1"/>
    <property type="molecule type" value="Genomic_DNA"/>
</dbReference>
<proteinExistence type="predicted"/>
<dbReference type="SUPFAM" id="SSF56112">
    <property type="entry name" value="Protein kinase-like (PK-like)"/>
    <property type="match status" value="1"/>
</dbReference>
<evidence type="ECO:0000313" key="4">
    <source>
        <dbReference type="Proteomes" id="UP000191518"/>
    </source>
</evidence>
<gene>
    <name evidence="3" type="ORF">PENVUL_c027G07651</name>
</gene>
<sequence length="307" mass="34743">MAMEVLHVMTPAEWGQPIDVEAKWIDFVDDNVKAKLPPGAEIDGICPHGASYWTRTAEISTRMADGTSPSFFLKVSQGDTGWGMVSGEYASMKALYKVLPQFVPIPVGCGTYASNPNVNFFICELIKMTDNIPEIQAFTKTLAELHKKGISPTGKFGFDVPTYKGTIPQYTAWHDTWEESFHHSLKWFVQAEEKSQGPDEEMRELCNGIFDKVIPRLLRPLETGGRQIQPRLIHGDIWAGNASMNVDTNLPVIYDGACLYAHSEMEMAAWRPIRHLIGRQYMKAYFNHFPMSAPEEDQDDRNLLYYL</sequence>
<dbReference type="AlphaFoldDB" id="A0A1V6RU93"/>
<dbReference type="PANTHER" id="PTHR12149:SF8">
    <property type="entry name" value="PROTEIN-RIBULOSAMINE 3-KINASE"/>
    <property type="match status" value="1"/>
</dbReference>
<evidence type="ECO:0000256" key="2">
    <source>
        <dbReference type="ARBA" id="ARBA00048655"/>
    </source>
</evidence>
<dbReference type="InterPro" id="IPR011009">
    <property type="entry name" value="Kinase-like_dom_sf"/>
</dbReference>
<dbReference type="InterPro" id="IPR016477">
    <property type="entry name" value="Fructo-/Ketosamine-3-kinase"/>
</dbReference>
<evidence type="ECO:0000256" key="1">
    <source>
        <dbReference type="ARBA" id="ARBA00011961"/>
    </source>
</evidence>
<dbReference type="Gene3D" id="3.90.1200.10">
    <property type="match status" value="1"/>
</dbReference>
<reference evidence="4" key="1">
    <citation type="journal article" date="2017" name="Nat. Microbiol.">
        <title>Global analysis of biosynthetic gene clusters reveals vast potential of secondary metabolite production in Penicillium species.</title>
        <authorList>
            <person name="Nielsen J.C."/>
            <person name="Grijseels S."/>
            <person name="Prigent S."/>
            <person name="Ji B."/>
            <person name="Dainat J."/>
            <person name="Nielsen K.F."/>
            <person name="Frisvad J.C."/>
            <person name="Workman M."/>
            <person name="Nielsen J."/>
        </authorList>
    </citation>
    <scope>NUCLEOTIDE SEQUENCE [LARGE SCALE GENOMIC DNA]</scope>
    <source>
        <strain evidence="4">IBT 29486</strain>
    </source>
</reference>
<dbReference type="Pfam" id="PF03881">
    <property type="entry name" value="Fructosamin_kin"/>
    <property type="match status" value="1"/>
</dbReference>
<dbReference type="GO" id="GO:0102193">
    <property type="term" value="F:protein-ribulosamine 3-kinase activity"/>
    <property type="evidence" value="ECO:0007669"/>
    <property type="project" value="UniProtKB-EC"/>
</dbReference>
<evidence type="ECO:0000313" key="3">
    <source>
        <dbReference type="EMBL" id="OQE05100.1"/>
    </source>
</evidence>
<name>A0A1V6RU93_9EURO</name>
<protein>
    <recommendedName>
        <fullName evidence="1">protein-ribulosamine 3-kinase</fullName>
        <ecNumber evidence="1">2.7.1.172</ecNumber>
    </recommendedName>
</protein>
<dbReference type="EC" id="2.7.1.172" evidence="1"/>
<dbReference type="PANTHER" id="PTHR12149">
    <property type="entry name" value="FRUCTOSAMINE 3 KINASE-RELATED PROTEIN"/>
    <property type="match status" value="1"/>
</dbReference>
<accession>A0A1V6RU93</accession>